<dbReference type="Proteomes" id="UP000622017">
    <property type="component" value="Unassembled WGS sequence"/>
</dbReference>
<dbReference type="RefSeq" id="WP_187320957.1">
    <property type="nucleotide sequence ID" value="NZ_JACSCY010000017.1"/>
</dbReference>
<gene>
    <name evidence="1" type="ORF">H8B15_17570</name>
</gene>
<sequence length="243" mass="26347">MLLSVRFLVLLLLLGLSGCASLYFPPPPQVPLLTQQGEFSGGIHSNFGGNTSLQGAYAVTNGLGVMGSASFLHSNKPKKAVNFDFFEAGAGYFTRLPDNRVLEIYGGVGLGSSDRTDRTREGVVEQRQEGNLNKLFLQVNYSAKKHQTLHLFGNHFPLSYGTALRLSHVELSNFKLDGVAAPGEDNIFLEPITFSRVQVLGPVQLQLISGGNFGLKHRKYLRAANAVFQLGVVVNLGGQEGRK</sequence>
<dbReference type="EMBL" id="JACSCY010000017">
    <property type="protein sequence ID" value="MBC6612736.1"/>
    <property type="molecule type" value="Genomic_DNA"/>
</dbReference>
<name>A0ABR7MNT0_9BACT</name>
<reference evidence="1 2" key="1">
    <citation type="submission" date="2020-08" db="EMBL/GenBank/DDBJ databases">
        <title>Hymenobacter sp.</title>
        <authorList>
            <person name="Kim M.K."/>
        </authorList>
    </citation>
    <scope>NUCLEOTIDE SEQUENCE [LARGE SCALE GENOMIC DNA]</scope>
    <source>
        <strain evidence="1 2">BT507</strain>
    </source>
</reference>
<organism evidence="1 2">
    <name type="scientific">Hymenobacter citatus</name>
    <dbReference type="NCBI Taxonomy" id="2763506"/>
    <lineage>
        <taxon>Bacteria</taxon>
        <taxon>Pseudomonadati</taxon>
        <taxon>Bacteroidota</taxon>
        <taxon>Cytophagia</taxon>
        <taxon>Cytophagales</taxon>
        <taxon>Hymenobacteraceae</taxon>
        <taxon>Hymenobacter</taxon>
    </lineage>
</organism>
<dbReference type="PROSITE" id="PS51257">
    <property type="entry name" value="PROKAR_LIPOPROTEIN"/>
    <property type="match status" value="1"/>
</dbReference>
<comment type="caution">
    <text evidence="1">The sequence shown here is derived from an EMBL/GenBank/DDBJ whole genome shotgun (WGS) entry which is preliminary data.</text>
</comment>
<evidence type="ECO:0008006" key="3">
    <source>
        <dbReference type="Google" id="ProtNLM"/>
    </source>
</evidence>
<evidence type="ECO:0000313" key="2">
    <source>
        <dbReference type="Proteomes" id="UP000622017"/>
    </source>
</evidence>
<accession>A0ABR7MNT0</accession>
<protein>
    <recommendedName>
        <fullName evidence="3">Outer membrane protein beta-barrel domain-containing protein</fullName>
    </recommendedName>
</protein>
<evidence type="ECO:0000313" key="1">
    <source>
        <dbReference type="EMBL" id="MBC6612736.1"/>
    </source>
</evidence>
<proteinExistence type="predicted"/>
<keyword evidence="2" id="KW-1185">Reference proteome</keyword>